<dbReference type="PROSITE" id="PS51257">
    <property type="entry name" value="PROKAR_LIPOPROTEIN"/>
    <property type="match status" value="1"/>
</dbReference>
<evidence type="ECO:0000313" key="2">
    <source>
        <dbReference type="Proteomes" id="UP000179145"/>
    </source>
</evidence>
<dbReference type="eggNOG" id="ENOG50333PF">
    <property type="taxonomic scope" value="Bacteria"/>
</dbReference>
<name>A0A1D8UWJ0_9PROT</name>
<sequence>MTIQKRNLFLPLALATCALAGCETPSDRIAQKEDHLAAAGFAFEPATTPTLQAMLNKLPQHQFLTRVRNGQTFYVYADPTICGCLYVGDEAAFSQYQQYRQQQAMNDAARMNTLDYQDNSWNWGPWMPGFSSWNPAWGNWDPGMSGPFGW</sequence>
<accession>A0A1D8UWJ0</accession>
<dbReference type="OrthoDB" id="7596417at2"/>
<dbReference type="KEGG" id="kba:A0U89_13555"/>
<evidence type="ECO:0000313" key="1">
    <source>
        <dbReference type="EMBL" id="AOX17981.1"/>
    </source>
</evidence>
<dbReference type="RefSeq" id="WP_070403481.1">
    <property type="nucleotide sequence ID" value="NZ_BJVW01000007.1"/>
</dbReference>
<organism evidence="1 2">
    <name type="scientific">Kozakia baliensis</name>
    <dbReference type="NCBI Taxonomy" id="153496"/>
    <lineage>
        <taxon>Bacteria</taxon>
        <taxon>Pseudomonadati</taxon>
        <taxon>Pseudomonadota</taxon>
        <taxon>Alphaproteobacteria</taxon>
        <taxon>Acetobacterales</taxon>
        <taxon>Acetobacteraceae</taxon>
        <taxon>Kozakia</taxon>
    </lineage>
</organism>
<dbReference type="AlphaFoldDB" id="A0A1D8UWJ0"/>
<dbReference type="Proteomes" id="UP000179145">
    <property type="component" value="Chromosome"/>
</dbReference>
<keyword evidence="2" id="KW-1185">Reference proteome</keyword>
<proteinExistence type="predicted"/>
<gene>
    <name evidence="1" type="ORF">A0U89_13555</name>
</gene>
<protein>
    <submittedName>
        <fullName evidence="1">Uncharacterized protein</fullName>
    </submittedName>
</protein>
<dbReference type="EMBL" id="CP014674">
    <property type="protein sequence ID" value="AOX17981.1"/>
    <property type="molecule type" value="Genomic_DNA"/>
</dbReference>
<reference evidence="1 2" key="1">
    <citation type="journal article" date="2016" name="Microb. Cell Fact.">
        <title>Dissection of exopolysaccharide biosynthesis in Kozakia baliensis.</title>
        <authorList>
            <person name="Brandt J.U."/>
            <person name="Jakob F."/>
            <person name="Behr J."/>
            <person name="Geissler A.J."/>
            <person name="Vogel R.F."/>
        </authorList>
    </citation>
    <scope>NUCLEOTIDE SEQUENCE [LARGE SCALE GENOMIC DNA]</scope>
    <source>
        <strain evidence="1 2">DSM 14400</strain>
    </source>
</reference>